<dbReference type="SUPFAM" id="SSF55136">
    <property type="entry name" value="Probable bacterial effector-binding domain"/>
    <property type="match status" value="1"/>
</dbReference>
<gene>
    <name evidence="1" type="ORF">J2S17_003567</name>
</gene>
<evidence type="ECO:0000313" key="2">
    <source>
        <dbReference type="Proteomes" id="UP001238088"/>
    </source>
</evidence>
<dbReference type="InterPro" id="IPR011256">
    <property type="entry name" value="Reg_factor_effector_dom_sf"/>
</dbReference>
<dbReference type="RefSeq" id="WP_307477001.1">
    <property type="nucleotide sequence ID" value="NZ_JAUSUB010000016.1"/>
</dbReference>
<name>A0ABU0AK95_9BACI</name>
<evidence type="ECO:0000313" key="1">
    <source>
        <dbReference type="EMBL" id="MDQ0271679.1"/>
    </source>
</evidence>
<protein>
    <submittedName>
        <fullName evidence="1">Transcriptional regulator YdeE</fullName>
    </submittedName>
</protein>
<proteinExistence type="predicted"/>
<comment type="caution">
    <text evidence="1">The sequence shown here is derived from an EMBL/GenBank/DDBJ whole genome shotgun (WGS) entry which is preliminary data.</text>
</comment>
<accession>A0ABU0AK95</accession>
<organism evidence="1 2">
    <name type="scientific">Cytobacillus purgationiresistens</name>
    <dbReference type="NCBI Taxonomy" id="863449"/>
    <lineage>
        <taxon>Bacteria</taxon>
        <taxon>Bacillati</taxon>
        <taxon>Bacillota</taxon>
        <taxon>Bacilli</taxon>
        <taxon>Bacillales</taxon>
        <taxon>Bacillaceae</taxon>
        <taxon>Cytobacillus</taxon>
    </lineage>
</organism>
<dbReference type="EMBL" id="JAUSUB010000016">
    <property type="protein sequence ID" value="MDQ0271679.1"/>
    <property type="molecule type" value="Genomic_DNA"/>
</dbReference>
<dbReference type="Proteomes" id="UP001238088">
    <property type="component" value="Unassembled WGS sequence"/>
</dbReference>
<dbReference type="Gene3D" id="3.20.80.10">
    <property type="entry name" value="Regulatory factor, effector binding domain"/>
    <property type="match status" value="1"/>
</dbReference>
<reference evidence="1 2" key="1">
    <citation type="submission" date="2023-07" db="EMBL/GenBank/DDBJ databases">
        <title>Genomic Encyclopedia of Type Strains, Phase IV (KMG-IV): sequencing the most valuable type-strain genomes for metagenomic binning, comparative biology and taxonomic classification.</title>
        <authorList>
            <person name="Goeker M."/>
        </authorList>
    </citation>
    <scope>NUCLEOTIDE SEQUENCE [LARGE SCALE GENOMIC DNA]</scope>
    <source>
        <strain evidence="1 2">DSM 23494</strain>
    </source>
</reference>
<sequence>MGIEVTEFKDIPKGMASLTIPPQTYASIIHTGPSHLVRESYEYLHEQMNNQGLQRSMEAWTLEFCQEGSKLERPIELLDPIFPVRK</sequence>
<keyword evidence="2" id="KW-1185">Reference proteome</keyword>